<comment type="caution">
    <text evidence="2">The sequence shown here is derived from an EMBL/GenBank/DDBJ whole genome shotgun (WGS) entry which is preliminary data.</text>
</comment>
<keyword evidence="1" id="KW-0472">Membrane</keyword>
<accession>A0A8H3KSP4</accession>
<name>A0A8H3KSP4_9GLOM</name>
<keyword evidence="1" id="KW-1133">Transmembrane helix</keyword>
<dbReference type="Proteomes" id="UP000615446">
    <property type="component" value="Unassembled WGS sequence"/>
</dbReference>
<evidence type="ECO:0000313" key="3">
    <source>
        <dbReference type="Proteomes" id="UP000615446"/>
    </source>
</evidence>
<protein>
    <submittedName>
        <fullName evidence="2">Uncharacterized protein</fullName>
    </submittedName>
</protein>
<proteinExistence type="predicted"/>
<sequence length="141" mass="16394">MLAKSNPVLNNNTDAIDFSEVYRQFKLKLEKHTEKYKKKKLQEKKLFTESDRFKDKVVSLYISYLANCGLNCLYCYLLQIAASLSKGKIRRQCNERAMDSLFIKKLLNLVLGPYSRENNKDSIDVFLLQIKIAEKPSGRGY</sequence>
<evidence type="ECO:0000256" key="1">
    <source>
        <dbReference type="SAM" id="Phobius"/>
    </source>
</evidence>
<dbReference type="AlphaFoldDB" id="A0A8H3KSP4"/>
<feature type="transmembrane region" description="Helical" evidence="1">
    <location>
        <begin position="61"/>
        <end position="82"/>
    </location>
</feature>
<reference evidence="2" key="1">
    <citation type="submission" date="2019-10" db="EMBL/GenBank/DDBJ databases">
        <title>Conservation and host-specific expression of non-tandemly repeated heterogenous ribosome RNA gene in arbuscular mycorrhizal fungi.</title>
        <authorList>
            <person name="Maeda T."/>
            <person name="Kobayashi Y."/>
            <person name="Nakagawa T."/>
            <person name="Ezawa T."/>
            <person name="Yamaguchi K."/>
            <person name="Bino T."/>
            <person name="Nishimoto Y."/>
            <person name="Shigenobu S."/>
            <person name="Kawaguchi M."/>
        </authorList>
    </citation>
    <scope>NUCLEOTIDE SEQUENCE</scope>
    <source>
        <strain evidence="2">HR1</strain>
    </source>
</reference>
<gene>
    <name evidence="2" type="ORF">RCL2_000098500</name>
</gene>
<organism evidence="2 3">
    <name type="scientific">Rhizophagus clarus</name>
    <dbReference type="NCBI Taxonomy" id="94130"/>
    <lineage>
        <taxon>Eukaryota</taxon>
        <taxon>Fungi</taxon>
        <taxon>Fungi incertae sedis</taxon>
        <taxon>Mucoromycota</taxon>
        <taxon>Glomeromycotina</taxon>
        <taxon>Glomeromycetes</taxon>
        <taxon>Glomerales</taxon>
        <taxon>Glomeraceae</taxon>
        <taxon>Rhizophagus</taxon>
    </lineage>
</organism>
<dbReference type="EMBL" id="BLAL01000006">
    <property type="protein sequence ID" value="GES73451.1"/>
    <property type="molecule type" value="Genomic_DNA"/>
</dbReference>
<keyword evidence="1" id="KW-0812">Transmembrane</keyword>
<evidence type="ECO:0000313" key="2">
    <source>
        <dbReference type="EMBL" id="GES73451.1"/>
    </source>
</evidence>